<dbReference type="RefSeq" id="WP_074829675.1">
    <property type="nucleotide sequence ID" value="NZ_FOEV01000018.1"/>
</dbReference>
<dbReference type="GeneID" id="300268743"/>
<dbReference type="Proteomes" id="UP000183210">
    <property type="component" value="Unassembled WGS sequence"/>
</dbReference>
<evidence type="ECO:0000313" key="2">
    <source>
        <dbReference type="EMBL" id="SER36849.1"/>
    </source>
</evidence>
<evidence type="ECO:0000256" key="1">
    <source>
        <dbReference type="SAM" id="Coils"/>
    </source>
</evidence>
<evidence type="ECO:0000313" key="3">
    <source>
        <dbReference type="Proteomes" id="UP000183210"/>
    </source>
</evidence>
<feature type="coiled-coil region" evidence="1">
    <location>
        <begin position="101"/>
        <end position="128"/>
    </location>
</feature>
<sequence length="227" mass="25342">MTDKSPAPTLSDEECRTFLAESCDLHDMLNAIYAKGFADGQASRIDPASEAVNDFMVAADALNAAVKRLLPQVRLDPFAVDSMHALIINLEKSHTRAKLHQRKHRDTVETLENEVARHRKAYDLAIAQANKEFWAWQGDGTDHLESLACPVMIQASDLRQLSGANLKRFECIGKGGSYELLGDAIPAGEAREEGMTMLAVYRETEGARRLFYRYPGDFAKRMRKLAD</sequence>
<accession>A0A9X8MH43</accession>
<dbReference type="EMBL" id="FOEV01000018">
    <property type="protein sequence ID" value="SER36849.1"/>
    <property type="molecule type" value="Genomic_DNA"/>
</dbReference>
<keyword evidence="1" id="KW-0175">Coiled coil</keyword>
<organism evidence="2 3">
    <name type="scientific">Pseudomonas lutea</name>
    <dbReference type="NCBI Taxonomy" id="243924"/>
    <lineage>
        <taxon>Bacteria</taxon>
        <taxon>Pseudomonadati</taxon>
        <taxon>Pseudomonadota</taxon>
        <taxon>Gammaproteobacteria</taxon>
        <taxon>Pseudomonadales</taxon>
        <taxon>Pseudomonadaceae</taxon>
        <taxon>Pseudomonas</taxon>
    </lineage>
</organism>
<comment type="caution">
    <text evidence="2">The sequence shown here is derived from an EMBL/GenBank/DDBJ whole genome shotgun (WGS) entry which is preliminary data.</text>
</comment>
<proteinExistence type="predicted"/>
<protein>
    <submittedName>
        <fullName evidence="2">Uncharacterized protein</fullName>
    </submittedName>
</protein>
<gene>
    <name evidence="2" type="ORF">SAMN05216409_11870</name>
</gene>
<reference evidence="2 3" key="1">
    <citation type="submission" date="2016-10" db="EMBL/GenBank/DDBJ databases">
        <authorList>
            <person name="Varghese N."/>
            <person name="Submissions S."/>
        </authorList>
    </citation>
    <scope>NUCLEOTIDE SEQUENCE [LARGE SCALE GENOMIC DNA]</scope>
    <source>
        <strain evidence="2 3">LMG 21974</strain>
    </source>
</reference>
<name>A0A9X8MH43_9PSED</name>
<dbReference type="AlphaFoldDB" id="A0A9X8MH43"/>